<evidence type="ECO:0000313" key="2">
    <source>
        <dbReference type="Proteomes" id="UP001162992"/>
    </source>
</evidence>
<comment type="caution">
    <text evidence="1">The sequence shown here is derived from an EMBL/GenBank/DDBJ whole genome shotgun (WGS) entry which is preliminary data.</text>
</comment>
<gene>
    <name evidence="1" type="ORF">O6H91_22G029600</name>
</gene>
<evidence type="ECO:0000313" key="1">
    <source>
        <dbReference type="EMBL" id="KAJ7515827.1"/>
    </source>
</evidence>
<name>A0ACC2AE41_DIPCM</name>
<dbReference type="EMBL" id="CM055113">
    <property type="protein sequence ID" value="KAJ7515827.1"/>
    <property type="molecule type" value="Genomic_DNA"/>
</dbReference>
<accession>A0ACC2AE41</accession>
<reference evidence="2" key="1">
    <citation type="journal article" date="2024" name="Proc. Natl. Acad. Sci. U.S.A.">
        <title>Extraordinary preservation of gene collinearity over three hundred million years revealed in homosporous lycophytes.</title>
        <authorList>
            <person name="Li C."/>
            <person name="Wickell D."/>
            <person name="Kuo L.Y."/>
            <person name="Chen X."/>
            <person name="Nie B."/>
            <person name="Liao X."/>
            <person name="Peng D."/>
            <person name="Ji J."/>
            <person name="Jenkins J."/>
            <person name="Williams M."/>
            <person name="Shu S."/>
            <person name="Plott C."/>
            <person name="Barry K."/>
            <person name="Rajasekar S."/>
            <person name="Grimwood J."/>
            <person name="Han X."/>
            <person name="Sun S."/>
            <person name="Hou Z."/>
            <person name="He W."/>
            <person name="Dai G."/>
            <person name="Sun C."/>
            <person name="Schmutz J."/>
            <person name="Leebens-Mack J.H."/>
            <person name="Li F.W."/>
            <person name="Wang L."/>
        </authorList>
    </citation>
    <scope>NUCLEOTIDE SEQUENCE [LARGE SCALE GENOMIC DNA]</scope>
    <source>
        <strain evidence="2">cv. PW_Plant_1</strain>
    </source>
</reference>
<sequence>MRSMTTGLLQQQLQGLDGLLVPPAVLCTNSKRQRRPSVRLGEIGGDQPLPLVVEKAFKRRKPQRIQGNVAQLSVHSRDESDRAESLTGPDPVSFGFPLSHSLNEVPDAEHSESSFEFEDGEGQSDERLQDMLPSKEHSLGESLHAPRRERVSSVGPKYKLRKGKHGKRKRVAADRVPAGSIQRKNNATIHEISWGSTKPNSAHHILEDDPVVSFSRSMSGDVQIATKKKNFLSSDHAGITVPISDVKARDIEEADDESKHPDECSPKHPWGANKARLEIKEPIVDKQERSPRNLDGNLFSLNIPMPSDNEVLFPAASSKEAVPGAEVKRWLDALGLLRYANLFELHEVEKDVLPLLTLDDLREMGITAVGSRRKIYCAIQTLGQKELCQV</sequence>
<organism evidence="1 2">
    <name type="scientific">Diphasiastrum complanatum</name>
    <name type="common">Issler's clubmoss</name>
    <name type="synonym">Lycopodium complanatum</name>
    <dbReference type="NCBI Taxonomy" id="34168"/>
    <lineage>
        <taxon>Eukaryota</taxon>
        <taxon>Viridiplantae</taxon>
        <taxon>Streptophyta</taxon>
        <taxon>Embryophyta</taxon>
        <taxon>Tracheophyta</taxon>
        <taxon>Lycopodiopsida</taxon>
        <taxon>Lycopodiales</taxon>
        <taxon>Lycopodiaceae</taxon>
        <taxon>Lycopodioideae</taxon>
        <taxon>Diphasiastrum</taxon>
    </lineage>
</organism>
<proteinExistence type="predicted"/>
<dbReference type="Proteomes" id="UP001162992">
    <property type="component" value="Chromosome 22"/>
</dbReference>
<protein>
    <submittedName>
        <fullName evidence="1">Uncharacterized protein</fullName>
    </submittedName>
</protein>
<keyword evidence="2" id="KW-1185">Reference proteome</keyword>